<evidence type="ECO:0000313" key="13">
    <source>
        <dbReference type="Proteomes" id="UP000503169"/>
    </source>
</evidence>
<dbReference type="EMBL" id="POTQ01000003">
    <property type="protein sequence ID" value="PNV58515.1"/>
    <property type="molecule type" value="Genomic_DNA"/>
</dbReference>
<accession>A0A0F4HEI7</accession>
<comment type="similarity">
    <text evidence="1">Belongs to the asp23 family.</text>
</comment>
<dbReference type="EMBL" id="CP017151">
    <property type="protein sequence ID" value="AOR73748.1"/>
    <property type="molecule type" value="Genomic_DNA"/>
</dbReference>
<evidence type="ECO:0000313" key="4">
    <source>
        <dbReference type="EMBL" id="APU46496.1"/>
    </source>
</evidence>
<name>A0A0F4HEI7_LIMFE</name>
<reference evidence="7 13" key="5">
    <citation type="submission" date="2020-04" db="EMBL/GenBank/DDBJ databases">
        <title>Novel strain L. Fermentum HFD1 producer antibacterial peptides.</title>
        <authorList>
            <person name="Ozhegov G.D."/>
            <person name="Pavlova A.S."/>
            <person name="Zhuravleva D.E."/>
            <person name="Gogoleva N.V."/>
            <person name="Shagimardanova E.I."/>
            <person name="Markelova M.I."/>
            <person name="Yarullina D.R."/>
            <person name="Kayumov A.R."/>
        </authorList>
    </citation>
    <scope>NUCLEOTIDE SEQUENCE [LARGE SCALE GENOMIC DNA]</scope>
    <source>
        <strain evidence="7 13">HFD1</strain>
    </source>
</reference>
<dbReference type="EMBL" id="CP050919">
    <property type="protein sequence ID" value="QIX58933.1"/>
    <property type="molecule type" value="Genomic_DNA"/>
</dbReference>
<evidence type="ECO:0000313" key="6">
    <source>
        <dbReference type="EMBL" id="PNV58515.1"/>
    </source>
</evidence>
<dbReference type="Proteomes" id="UP000236514">
    <property type="component" value="Unassembled WGS sequence"/>
</dbReference>
<dbReference type="PANTHER" id="PTHR34297:SF1">
    <property type="entry name" value="ASP23_GLS24 FAMILY ENVELOPE STRESS RESPONSE PROTEIN"/>
    <property type="match status" value="1"/>
</dbReference>
<evidence type="ECO:0000313" key="5">
    <source>
        <dbReference type="EMBL" id="MPQ35194.1"/>
    </source>
</evidence>
<dbReference type="EMBL" id="WHJL01000024">
    <property type="protein sequence ID" value="MPQ35194.1"/>
    <property type="molecule type" value="Genomic_DNA"/>
</dbReference>
<gene>
    <name evidence="4" type="ORF">BUW47_08780</name>
    <name evidence="6" type="ORF">C1Y38_02615</name>
    <name evidence="5" type="ORF">GC247_04650</name>
    <name evidence="7" type="ORF">HCY95_01371</name>
    <name evidence="3" type="ORF">LACFE_CDS0270</name>
    <name evidence="8" type="ORF">P8634_07365</name>
</gene>
<sequence>MAEDSTIILNSDDQSLGKIQIAPRVIEIIAGIAANEIDGVSKMHGSLANNVGELLGRSDRRRGVKLFNKDDQTLAIDVDVYLDYGAQLPKVAAEIQDKVTQQVALMTDLTVSEVNVHVQGVVTPKEEQVVDPDNLFGQEESEDGED</sequence>
<dbReference type="AlphaFoldDB" id="A0A0F4HEI7"/>
<dbReference type="InterPro" id="IPR005531">
    <property type="entry name" value="Asp23"/>
</dbReference>
<evidence type="ECO:0000313" key="9">
    <source>
        <dbReference type="Proteomes" id="UP000094714"/>
    </source>
</evidence>
<evidence type="ECO:0000256" key="1">
    <source>
        <dbReference type="ARBA" id="ARBA00005721"/>
    </source>
</evidence>
<reference evidence="3 9" key="1">
    <citation type="submission" date="2016-09" db="EMBL/GenBank/DDBJ databases">
        <title>Genome Sequence of the Lactobacillus fermentum strain NCC2970 (CNCM I-5068).</title>
        <authorList>
            <person name="Barretto C."/>
            <person name="Ngom-Bru C."/>
            <person name="Genevaz A."/>
            <person name="Fournier C."/>
            <person name="Moine D."/>
            <person name="Kassam M."/>
            <person name="Iltis A."/>
            <person name="Sagory-Zalkind P."/>
            <person name="Faucherand G."/>
            <person name="Descombes P."/>
            <person name="Duboux S."/>
        </authorList>
    </citation>
    <scope>NUCLEOTIDE SEQUENCE [LARGE SCALE GENOMIC DNA]</scope>
    <source>
        <strain evidence="3 9">NCC2970</strain>
    </source>
</reference>
<dbReference type="Proteomes" id="UP000466799">
    <property type="component" value="Unassembled WGS sequence"/>
</dbReference>
<evidence type="ECO:0000313" key="7">
    <source>
        <dbReference type="EMBL" id="QIX58933.1"/>
    </source>
</evidence>
<dbReference type="PANTHER" id="PTHR34297">
    <property type="entry name" value="HYPOTHETICAL CYTOSOLIC PROTEIN-RELATED"/>
    <property type="match status" value="1"/>
</dbReference>
<reference evidence="4 10" key="2">
    <citation type="submission" date="2016-12" db="EMBL/GenBank/DDBJ databases">
        <title>Complete Genome Sequence of Lactobacillus fermentum Strain SNUV175, a Probiotic for Treatment of Bacterial Vaginosis.</title>
        <authorList>
            <person name="Lee S."/>
            <person name="You H.J."/>
            <person name="Kwon B."/>
            <person name="Ko G."/>
        </authorList>
    </citation>
    <scope>NUCLEOTIDE SEQUENCE [LARGE SCALE GENOMIC DNA]</scope>
    <source>
        <strain evidence="4 10">SNUV175</strain>
    </source>
</reference>
<evidence type="ECO:0000313" key="8">
    <source>
        <dbReference type="EMBL" id="WFR88607.1"/>
    </source>
</evidence>
<evidence type="ECO:0000313" key="12">
    <source>
        <dbReference type="Proteomes" id="UP000466799"/>
    </source>
</evidence>
<organism evidence="6 11">
    <name type="scientific">Limosilactobacillus fermentum</name>
    <name type="common">Lactobacillus fermentum</name>
    <dbReference type="NCBI Taxonomy" id="1613"/>
    <lineage>
        <taxon>Bacteria</taxon>
        <taxon>Bacillati</taxon>
        <taxon>Bacillota</taxon>
        <taxon>Bacilli</taxon>
        <taxon>Lactobacillales</taxon>
        <taxon>Lactobacillaceae</taxon>
        <taxon>Limosilactobacillus</taxon>
    </lineage>
</organism>
<dbReference type="Proteomes" id="UP000094714">
    <property type="component" value="Chromosome"/>
</dbReference>
<dbReference type="STRING" id="1613.GCA_002119645_01560"/>
<dbReference type="GeneID" id="83714287"/>
<feature type="region of interest" description="Disordered" evidence="2">
    <location>
        <begin position="127"/>
        <end position="146"/>
    </location>
</feature>
<evidence type="ECO:0000313" key="11">
    <source>
        <dbReference type="Proteomes" id="UP000236514"/>
    </source>
</evidence>
<evidence type="ECO:0000313" key="10">
    <source>
        <dbReference type="Proteomes" id="UP000185427"/>
    </source>
</evidence>
<reference evidence="6 11" key="3">
    <citation type="submission" date="2018-01" db="EMBL/GenBank/DDBJ databases">
        <title>Draft genome sequence of the feruloyl esterase-producing strain Lactobacillus fermentum CRL 1446, isolated from artisanal goat milk cheese.</title>
        <authorList>
            <person name="Abeijon Mukdsi M.C."/>
            <person name="Saavedra L."/>
            <person name="Gauffin Cano M.P."/>
            <person name="Hebert E.M."/>
            <person name="Medina R.B."/>
        </authorList>
    </citation>
    <scope>NUCLEOTIDE SEQUENCE [LARGE SCALE GENOMIC DNA]</scope>
    <source>
        <strain evidence="6 11">CRL 1446</strain>
    </source>
</reference>
<protein>
    <submittedName>
        <fullName evidence="3 4">Alkaline-shock protein</fullName>
    </submittedName>
    <submittedName>
        <fullName evidence="6">Asp23/Gls24 family envelope stress response protein</fullName>
    </submittedName>
</protein>
<evidence type="ECO:0000313" key="3">
    <source>
        <dbReference type="EMBL" id="AOR73748.1"/>
    </source>
</evidence>
<dbReference type="Proteomes" id="UP000185427">
    <property type="component" value="Chromosome"/>
</dbReference>
<reference evidence="8" key="6">
    <citation type="submission" date="2023-04" db="EMBL/GenBank/DDBJ databases">
        <title>Genomic of Limosilactobacillus fermentum MSJK0025.</title>
        <authorList>
            <person name="Yang S."/>
        </authorList>
    </citation>
    <scope>NUCLEOTIDE SEQUENCE</scope>
    <source>
        <strain evidence="8">MSJK0025</strain>
    </source>
</reference>
<dbReference type="EMBL" id="CP121468">
    <property type="protein sequence ID" value="WFR88607.1"/>
    <property type="molecule type" value="Genomic_DNA"/>
</dbReference>
<dbReference type="RefSeq" id="WP_003683803.1">
    <property type="nucleotide sequence ID" value="NZ_AP024320.1"/>
</dbReference>
<dbReference type="PATRIC" id="fig|1613.112.peg.285"/>
<reference evidence="5 12" key="4">
    <citation type="submission" date="2019-10" db="EMBL/GenBank/DDBJ databases">
        <title>Genome Sequencing and assembly of Lactobacillus fermentum I2, a lactic acid bacteria.</title>
        <authorList>
            <person name="Lopes L.S."/>
            <person name="Persinoti G.F."/>
            <person name="Riano-Pachon D.M."/>
            <person name="Labate C.A."/>
        </authorList>
    </citation>
    <scope>NUCLEOTIDE SEQUENCE [LARGE SCALE GENOMIC DNA]</scope>
    <source>
        <strain evidence="5 12">I2</strain>
    </source>
</reference>
<dbReference type="OrthoDB" id="9793465at2"/>
<dbReference type="Pfam" id="PF03780">
    <property type="entry name" value="Asp23"/>
    <property type="match status" value="1"/>
</dbReference>
<dbReference type="Proteomes" id="UP001218104">
    <property type="component" value="Chromosome"/>
</dbReference>
<dbReference type="EMBL" id="CP019030">
    <property type="protein sequence ID" value="APU46496.1"/>
    <property type="molecule type" value="Genomic_DNA"/>
</dbReference>
<dbReference type="Proteomes" id="UP000503169">
    <property type="component" value="Chromosome"/>
</dbReference>
<evidence type="ECO:0000256" key="2">
    <source>
        <dbReference type="SAM" id="MobiDB-lite"/>
    </source>
</evidence>
<proteinExistence type="inferred from homology"/>